<protein>
    <submittedName>
        <fullName evidence="2">Uncharacterized protein</fullName>
    </submittedName>
</protein>
<evidence type="ECO:0000256" key="1">
    <source>
        <dbReference type="SAM" id="MobiDB-lite"/>
    </source>
</evidence>
<keyword evidence="3" id="KW-1185">Reference proteome</keyword>
<proteinExistence type="predicted"/>
<dbReference type="EMBL" id="BAABKB010000040">
    <property type="protein sequence ID" value="GAA5033260.1"/>
    <property type="molecule type" value="Genomic_DNA"/>
</dbReference>
<evidence type="ECO:0000313" key="3">
    <source>
        <dbReference type="Proteomes" id="UP001501759"/>
    </source>
</evidence>
<dbReference type="RefSeq" id="WP_345657440.1">
    <property type="nucleotide sequence ID" value="NZ_BAABKB010000040.1"/>
</dbReference>
<evidence type="ECO:0000313" key="2">
    <source>
        <dbReference type="EMBL" id="GAA5033260.1"/>
    </source>
</evidence>
<dbReference type="Proteomes" id="UP001501759">
    <property type="component" value="Unassembled WGS sequence"/>
</dbReference>
<name>A0ABP9JJN1_9ACTN</name>
<sequence length="82" mass="9151">MEKLNPDALAECGDDLDDRPEVQPVTETMIRVHVIDSGELPEYSARPFASWLYEVWNDFNEDGDLTNGQVIEGALAGWRGNA</sequence>
<reference evidence="3" key="1">
    <citation type="journal article" date="2019" name="Int. J. Syst. Evol. Microbiol.">
        <title>The Global Catalogue of Microorganisms (GCM) 10K type strain sequencing project: providing services to taxonomists for standard genome sequencing and annotation.</title>
        <authorList>
            <consortium name="The Broad Institute Genomics Platform"/>
            <consortium name="The Broad Institute Genome Sequencing Center for Infectious Disease"/>
            <person name="Wu L."/>
            <person name="Ma J."/>
        </authorList>
    </citation>
    <scope>NUCLEOTIDE SEQUENCE [LARGE SCALE GENOMIC DNA]</scope>
    <source>
        <strain evidence="3">JCM 18409</strain>
    </source>
</reference>
<accession>A0ABP9JJN1</accession>
<organism evidence="2 3">
    <name type="scientific">Streptomyces siamensis</name>
    <dbReference type="NCBI Taxonomy" id="1274986"/>
    <lineage>
        <taxon>Bacteria</taxon>
        <taxon>Bacillati</taxon>
        <taxon>Actinomycetota</taxon>
        <taxon>Actinomycetes</taxon>
        <taxon>Kitasatosporales</taxon>
        <taxon>Streptomycetaceae</taxon>
        <taxon>Streptomyces</taxon>
    </lineage>
</organism>
<comment type="caution">
    <text evidence="2">The sequence shown here is derived from an EMBL/GenBank/DDBJ whole genome shotgun (WGS) entry which is preliminary data.</text>
</comment>
<gene>
    <name evidence="2" type="ORF">GCM10023335_76590</name>
</gene>
<feature type="region of interest" description="Disordered" evidence="1">
    <location>
        <begin position="1"/>
        <end position="20"/>
    </location>
</feature>